<reference evidence="10 11" key="1">
    <citation type="submission" date="2016-10" db="EMBL/GenBank/DDBJ databases">
        <title>Genome sequence of Planktotalea frisia SH6-1.</title>
        <authorList>
            <person name="Poehlein A."/>
            <person name="Bakenhus I."/>
            <person name="Voget S."/>
            <person name="Brinkhoff T."/>
            <person name="Simon M."/>
        </authorList>
    </citation>
    <scope>NUCLEOTIDE SEQUENCE [LARGE SCALE GENOMIC DNA]</scope>
    <source>
        <strain evidence="10 11">SH6-1</strain>
    </source>
</reference>
<comment type="catalytic activity">
    <reaction evidence="6 7">
        <text>D-xylulose + ATP = D-xylulose 5-phosphate + ADP + H(+)</text>
        <dbReference type="Rhea" id="RHEA:10964"/>
        <dbReference type="ChEBI" id="CHEBI:15378"/>
        <dbReference type="ChEBI" id="CHEBI:17140"/>
        <dbReference type="ChEBI" id="CHEBI:30616"/>
        <dbReference type="ChEBI" id="CHEBI:57737"/>
        <dbReference type="ChEBI" id="CHEBI:456216"/>
        <dbReference type="EC" id="2.7.1.17"/>
    </reaction>
</comment>
<evidence type="ECO:0000256" key="2">
    <source>
        <dbReference type="ARBA" id="ARBA00022679"/>
    </source>
</evidence>
<feature type="domain" description="Carbohydrate kinase FGGY N-terminal" evidence="8">
    <location>
        <begin position="1"/>
        <end position="240"/>
    </location>
</feature>
<dbReference type="Pfam" id="PF00370">
    <property type="entry name" value="FGGY_N"/>
    <property type="match status" value="1"/>
</dbReference>
<comment type="similarity">
    <text evidence="1 6 7">Belongs to the FGGY kinase family.</text>
</comment>
<dbReference type="Pfam" id="PF02782">
    <property type="entry name" value="FGGY_C"/>
    <property type="match status" value="1"/>
</dbReference>
<evidence type="ECO:0000313" key="10">
    <source>
        <dbReference type="EMBL" id="OJI93258.1"/>
    </source>
</evidence>
<dbReference type="Proteomes" id="UP000184514">
    <property type="component" value="Unassembled WGS sequence"/>
</dbReference>
<keyword evidence="5 6" id="KW-0067">ATP-binding</keyword>
<comment type="caution">
    <text evidence="10">The sequence shown here is derived from an EMBL/GenBank/DDBJ whole genome shotgun (WGS) entry which is preliminary data.</text>
</comment>
<comment type="function">
    <text evidence="6">Catalyzes the phosphorylation of D-xylulose to D-xylulose 5-phosphate.</text>
</comment>
<dbReference type="EMBL" id="MLCB01000150">
    <property type="protein sequence ID" value="OJI93258.1"/>
    <property type="molecule type" value="Genomic_DNA"/>
</dbReference>
<name>A0A1L9NVD2_9RHOB</name>
<protein>
    <recommendedName>
        <fullName evidence="6 7">Xylulose kinase</fullName>
        <shortName evidence="6 7">Xylulokinase</shortName>
        <ecNumber evidence="6 7">2.7.1.17</ecNumber>
    </recommendedName>
</protein>
<evidence type="ECO:0000313" key="11">
    <source>
        <dbReference type="Proteomes" id="UP000184514"/>
    </source>
</evidence>
<feature type="binding site" evidence="6">
    <location>
        <begin position="77"/>
        <end position="78"/>
    </location>
    <ligand>
        <name>substrate</name>
    </ligand>
</feature>
<evidence type="ECO:0000256" key="3">
    <source>
        <dbReference type="ARBA" id="ARBA00022741"/>
    </source>
</evidence>
<gene>
    <name evidence="10" type="primary">xylB_2</name>
    <name evidence="6 7" type="synonym">xylB</name>
    <name evidence="10" type="ORF">PFRI_25170</name>
</gene>
<dbReference type="PANTHER" id="PTHR43095">
    <property type="entry name" value="SUGAR KINASE"/>
    <property type="match status" value="1"/>
</dbReference>
<evidence type="ECO:0000259" key="8">
    <source>
        <dbReference type="Pfam" id="PF00370"/>
    </source>
</evidence>
<dbReference type="InterPro" id="IPR006000">
    <property type="entry name" value="Xylulokinase"/>
</dbReference>
<dbReference type="STRING" id="696762.PFRI_25170"/>
<dbReference type="GO" id="GO:0005524">
    <property type="term" value="F:ATP binding"/>
    <property type="evidence" value="ECO:0007669"/>
    <property type="project" value="UniProtKB-UniRule"/>
</dbReference>
<dbReference type="InterPro" id="IPR000577">
    <property type="entry name" value="Carb_kinase_FGGY"/>
</dbReference>
<keyword evidence="3 6" id="KW-0547">Nucleotide-binding</keyword>
<dbReference type="NCBIfam" id="TIGR01312">
    <property type="entry name" value="XylB"/>
    <property type="match status" value="1"/>
</dbReference>
<keyword evidence="2 6" id="KW-0808">Transferase</keyword>
<evidence type="ECO:0000259" key="9">
    <source>
        <dbReference type="Pfam" id="PF02782"/>
    </source>
</evidence>
<sequence length="478" mass="50317">MYIGLDLGTSSLKAILIDDDQSILAEHAVPLTVSRPQDGWSEQDPSQWFAATDLAMKSLAAQTDLSAVRGIGLAGHMHGATLLDDADKVLRPCILWNDTRSADEASALDSDPQFRDLSGNIVFAGFTAPKTVWVKNNEPKNFAKLAKVLLPKDYLRLLLIGDHVAEMSDAAGTSWLDVAKRDWSDDLLNACDLDRSHMPRLVEGSQSSGTLLDALAQDWGLPKGVVVAGGGGDNAASAIGAGVVSKGDAFVSLGTSGVLFAASDAYQPDAASAVHTFCHALPDTWHQMGVILAATDALQWLSRLTGQSASDLTSDLGPLQAPARTLFLPYLGGERTPHNNPAMRGQFLHLDQATDAKEAARAVLEGVTFAFADCHDALRSTGTVIERALALGGGAKSDYWLSAIATTLNLPLMLPQAGDFGAALGAARLGMMAASGAGIEIATLPPIEKAIEPQSAHIAAFTDTHARYRAAYSALKDL</sequence>
<dbReference type="HAMAP" id="MF_02220">
    <property type="entry name" value="XylB"/>
    <property type="match status" value="1"/>
</dbReference>
<dbReference type="InterPro" id="IPR018484">
    <property type="entry name" value="FGGY_N"/>
</dbReference>
<dbReference type="GO" id="GO:0042732">
    <property type="term" value="P:D-xylose metabolic process"/>
    <property type="evidence" value="ECO:0007669"/>
    <property type="project" value="UniProtKB-KW"/>
</dbReference>
<dbReference type="PANTHER" id="PTHR43095:SF6">
    <property type="entry name" value="XYLULOSE KINASE"/>
    <property type="match status" value="1"/>
</dbReference>
<dbReference type="InterPro" id="IPR018485">
    <property type="entry name" value="FGGY_C"/>
</dbReference>
<dbReference type="OrthoDB" id="9805576at2"/>
<accession>A0A1L9NVD2</accession>
<dbReference type="CDD" id="cd07808">
    <property type="entry name" value="ASKHA_NBD_FGGY_EcXK-like"/>
    <property type="match status" value="1"/>
</dbReference>
<dbReference type="GO" id="GO:0005998">
    <property type="term" value="P:xylulose catabolic process"/>
    <property type="evidence" value="ECO:0007669"/>
    <property type="project" value="UniProtKB-UniRule"/>
</dbReference>
<evidence type="ECO:0000256" key="4">
    <source>
        <dbReference type="ARBA" id="ARBA00022777"/>
    </source>
</evidence>
<dbReference type="GO" id="GO:0004856">
    <property type="term" value="F:D-xylulokinase activity"/>
    <property type="evidence" value="ECO:0007669"/>
    <property type="project" value="UniProtKB-UniRule"/>
</dbReference>
<dbReference type="SUPFAM" id="SSF53067">
    <property type="entry name" value="Actin-like ATPase domain"/>
    <property type="match status" value="2"/>
</dbReference>
<dbReference type="AlphaFoldDB" id="A0A1L9NVD2"/>
<dbReference type="Gene3D" id="3.30.420.40">
    <property type="match status" value="2"/>
</dbReference>
<proteinExistence type="inferred from homology"/>
<dbReference type="EC" id="2.7.1.17" evidence="6 7"/>
<organism evidence="10 11">
    <name type="scientific">Planktotalea frisia</name>
    <dbReference type="NCBI Taxonomy" id="696762"/>
    <lineage>
        <taxon>Bacteria</taxon>
        <taxon>Pseudomonadati</taxon>
        <taxon>Pseudomonadota</taxon>
        <taxon>Alphaproteobacteria</taxon>
        <taxon>Rhodobacterales</taxon>
        <taxon>Paracoccaceae</taxon>
        <taxon>Planktotalea</taxon>
    </lineage>
</organism>
<dbReference type="PIRSF" id="PIRSF000538">
    <property type="entry name" value="GlpK"/>
    <property type="match status" value="1"/>
</dbReference>
<evidence type="ECO:0000256" key="6">
    <source>
        <dbReference type="HAMAP-Rule" id="MF_02220"/>
    </source>
</evidence>
<evidence type="ECO:0000256" key="7">
    <source>
        <dbReference type="RuleBase" id="RU364073"/>
    </source>
</evidence>
<feature type="domain" description="Carbohydrate kinase FGGY C-terminal" evidence="9">
    <location>
        <begin position="250"/>
        <end position="434"/>
    </location>
</feature>
<dbReference type="InterPro" id="IPR050406">
    <property type="entry name" value="FGGY_Carb_Kinase"/>
</dbReference>
<dbReference type="InterPro" id="IPR043129">
    <property type="entry name" value="ATPase_NBD"/>
</dbReference>
<keyword evidence="6 7" id="KW-0859">Xylose metabolism</keyword>
<keyword evidence="4 6" id="KW-0418">Kinase</keyword>
<keyword evidence="6 7" id="KW-0119">Carbohydrate metabolism</keyword>
<feature type="active site" description="Proton acceptor" evidence="6">
    <location>
        <position position="233"/>
    </location>
</feature>
<evidence type="ECO:0000256" key="1">
    <source>
        <dbReference type="ARBA" id="ARBA00009156"/>
    </source>
</evidence>
<keyword evidence="11" id="KW-1185">Reference proteome</keyword>
<evidence type="ECO:0000256" key="5">
    <source>
        <dbReference type="ARBA" id="ARBA00022840"/>
    </source>
</evidence>
<feature type="site" description="Important for activity" evidence="6">
    <location>
        <position position="6"/>
    </location>
</feature>
<dbReference type="RefSeq" id="WP_072631057.1">
    <property type="nucleotide sequence ID" value="NZ_MLCB01000150.1"/>
</dbReference>